<name>A0A9W6J924_9HYPH</name>
<sequence>MHLKTCVHPKTRIHLKALALACATAALAAAGPAAASPDKPVIALSNAYFGNSWRHQMVEAFEAAAKKAKDEGRIADYIILNGDGTVAQQNSQIAELILKKVDAIAIDAASETAVNGIIEKACKAGIKVVSFDSVASAPCNYQLNFDFKGYKRDQADWVLNKIGGKGNVIVVRGVKGSAPDADMFAAQEAVLKNHPDVKVVATVYGQATASVAQSAVANVLPSLPQVDAVLAQGGSDDTGIAQAFDQYGGAYAKKMPVIEGGGSSNFIQWWAKRHEANGYSTISMNTTPGIGGAAFWLAYSLVKGATPPKMMIMPVATVTDENLKDYADLPAGVIVSPSYSQEWVEKNLIAAKTGN</sequence>
<dbReference type="RefSeq" id="WP_213370450.1">
    <property type="nucleotide sequence ID" value="NZ_BSFJ01000020.1"/>
</dbReference>
<dbReference type="Pfam" id="PF13407">
    <property type="entry name" value="Peripla_BP_4"/>
    <property type="match status" value="1"/>
</dbReference>
<evidence type="ECO:0000256" key="3">
    <source>
        <dbReference type="ARBA" id="ARBA00022729"/>
    </source>
</evidence>
<reference evidence="6" key="2">
    <citation type="submission" date="2023-01" db="EMBL/GenBank/DDBJ databases">
        <authorList>
            <person name="Sun Q."/>
            <person name="Evtushenko L."/>
        </authorList>
    </citation>
    <scope>NUCLEOTIDE SEQUENCE</scope>
    <source>
        <strain evidence="6">VKM B-2484</strain>
    </source>
</reference>
<dbReference type="CDD" id="cd19997">
    <property type="entry name" value="PBP1_ABC_sugar_binding-like"/>
    <property type="match status" value="1"/>
</dbReference>
<evidence type="ECO:0000259" key="5">
    <source>
        <dbReference type="Pfam" id="PF13407"/>
    </source>
</evidence>
<dbReference type="Gene3D" id="3.40.50.2300">
    <property type="match status" value="2"/>
</dbReference>
<dbReference type="PANTHER" id="PTHR30036:SF1">
    <property type="entry name" value="D-XYLOSE-BINDING PERIPLASMIC PROTEIN"/>
    <property type="match status" value="1"/>
</dbReference>
<evidence type="ECO:0000256" key="4">
    <source>
        <dbReference type="SAM" id="SignalP"/>
    </source>
</evidence>
<dbReference type="GO" id="GO:0030246">
    <property type="term" value="F:carbohydrate binding"/>
    <property type="evidence" value="ECO:0007669"/>
    <property type="project" value="TreeGrafter"/>
</dbReference>
<gene>
    <name evidence="6" type="ORF">GCM10017643_30780</name>
</gene>
<keyword evidence="3 4" id="KW-0732">Signal</keyword>
<dbReference type="GO" id="GO:0030288">
    <property type="term" value="C:outer membrane-bounded periplasmic space"/>
    <property type="evidence" value="ECO:0007669"/>
    <property type="project" value="TreeGrafter"/>
</dbReference>
<dbReference type="PANTHER" id="PTHR30036">
    <property type="entry name" value="D-XYLOSE-BINDING PERIPLASMIC PROTEIN"/>
    <property type="match status" value="1"/>
</dbReference>
<evidence type="ECO:0000256" key="1">
    <source>
        <dbReference type="ARBA" id="ARBA00004418"/>
    </source>
</evidence>
<comment type="caution">
    <text evidence="6">The sequence shown here is derived from an EMBL/GenBank/DDBJ whole genome shotgun (WGS) entry which is preliminary data.</text>
</comment>
<dbReference type="EMBL" id="BSFJ01000020">
    <property type="protein sequence ID" value="GLK72962.1"/>
    <property type="molecule type" value="Genomic_DNA"/>
</dbReference>
<keyword evidence="7" id="KW-1185">Reference proteome</keyword>
<evidence type="ECO:0000313" key="6">
    <source>
        <dbReference type="EMBL" id="GLK72962.1"/>
    </source>
</evidence>
<dbReference type="InterPro" id="IPR028082">
    <property type="entry name" value="Peripla_BP_I"/>
</dbReference>
<accession>A0A9W6J924</accession>
<feature type="domain" description="Periplasmic binding protein" evidence="5">
    <location>
        <begin position="42"/>
        <end position="305"/>
    </location>
</feature>
<evidence type="ECO:0000313" key="7">
    <source>
        <dbReference type="Proteomes" id="UP001143370"/>
    </source>
</evidence>
<feature type="chain" id="PRO_5040960272" evidence="4">
    <location>
        <begin position="29"/>
        <end position="355"/>
    </location>
</feature>
<comment type="subcellular location">
    <subcellularLocation>
        <location evidence="1">Periplasm</location>
    </subcellularLocation>
</comment>
<comment type="similarity">
    <text evidence="2">Belongs to the bacterial solute-binding protein 2 family.</text>
</comment>
<proteinExistence type="inferred from homology"/>
<dbReference type="Proteomes" id="UP001143370">
    <property type="component" value="Unassembled WGS sequence"/>
</dbReference>
<evidence type="ECO:0000256" key="2">
    <source>
        <dbReference type="ARBA" id="ARBA00007639"/>
    </source>
</evidence>
<dbReference type="AlphaFoldDB" id="A0A9W6J924"/>
<organism evidence="6 7">
    <name type="scientific">Ancylobacter dichloromethanicus</name>
    <dbReference type="NCBI Taxonomy" id="518825"/>
    <lineage>
        <taxon>Bacteria</taxon>
        <taxon>Pseudomonadati</taxon>
        <taxon>Pseudomonadota</taxon>
        <taxon>Alphaproteobacteria</taxon>
        <taxon>Hyphomicrobiales</taxon>
        <taxon>Xanthobacteraceae</taxon>
        <taxon>Ancylobacter</taxon>
    </lineage>
</organism>
<feature type="signal peptide" evidence="4">
    <location>
        <begin position="1"/>
        <end position="28"/>
    </location>
</feature>
<protein>
    <submittedName>
        <fullName evidence="6">ABC transporter substrate-binding protein</fullName>
    </submittedName>
</protein>
<dbReference type="InterPro" id="IPR025997">
    <property type="entry name" value="SBP_2_dom"/>
</dbReference>
<dbReference type="InterPro" id="IPR050555">
    <property type="entry name" value="Bact_Solute-Bind_Prot2"/>
</dbReference>
<reference evidence="6" key="1">
    <citation type="journal article" date="2014" name="Int. J. Syst. Evol. Microbiol.">
        <title>Complete genome sequence of Corynebacterium casei LMG S-19264T (=DSM 44701T), isolated from a smear-ripened cheese.</title>
        <authorList>
            <consortium name="US DOE Joint Genome Institute (JGI-PGF)"/>
            <person name="Walter F."/>
            <person name="Albersmeier A."/>
            <person name="Kalinowski J."/>
            <person name="Ruckert C."/>
        </authorList>
    </citation>
    <scope>NUCLEOTIDE SEQUENCE</scope>
    <source>
        <strain evidence="6">VKM B-2484</strain>
    </source>
</reference>
<dbReference type="SUPFAM" id="SSF53822">
    <property type="entry name" value="Periplasmic binding protein-like I"/>
    <property type="match status" value="1"/>
</dbReference>